<dbReference type="Gene3D" id="6.10.340.10">
    <property type="match status" value="1"/>
</dbReference>
<dbReference type="RefSeq" id="WP_121223394.1">
    <property type="nucleotide sequence ID" value="NZ_JBIUBA010000012.1"/>
</dbReference>
<evidence type="ECO:0000256" key="5">
    <source>
        <dbReference type="ARBA" id="ARBA00022679"/>
    </source>
</evidence>
<reference evidence="14 15" key="1">
    <citation type="submission" date="2018-10" db="EMBL/GenBank/DDBJ databases">
        <title>Sequencing the genomes of 1000 actinobacteria strains.</title>
        <authorList>
            <person name="Klenk H.-P."/>
        </authorList>
    </citation>
    <scope>NUCLEOTIDE SEQUENCE [LARGE SCALE GENOMIC DNA]</scope>
    <source>
        <strain evidence="14 15">DSM 43911</strain>
    </source>
</reference>
<dbReference type="SMART" id="SM00388">
    <property type="entry name" value="HisKA"/>
    <property type="match status" value="1"/>
</dbReference>
<dbReference type="SUPFAM" id="SSF47384">
    <property type="entry name" value="Homodimeric domain of signal transducing histidine kinase"/>
    <property type="match status" value="1"/>
</dbReference>
<dbReference type="SMART" id="SM00304">
    <property type="entry name" value="HAMP"/>
    <property type="match status" value="1"/>
</dbReference>
<feature type="domain" description="HAMP" evidence="13">
    <location>
        <begin position="101"/>
        <end position="154"/>
    </location>
</feature>
<dbReference type="Gene3D" id="1.10.287.130">
    <property type="match status" value="1"/>
</dbReference>
<evidence type="ECO:0000256" key="9">
    <source>
        <dbReference type="ARBA" id="ARBA00023012"/>
    </source>
</evidence>
<keyword evidence="15" id="KW-1185">Reference proteome</keyword>
<evidence type="ECO:0000256" key="3">
    <source>
        <dbReference type="ARBA" id="ARBA00012438"/>
    </source>
</evidence>
<feature type="transmembrane region" description="Helical" evidence="11">
    <location>
        <begin position="12"/>
        <end position="34"/>
    </location>
</feature>
<dbReference type="InterPro" id="IPR003594">
    <property type="entry name" value="HATPase_dom"/>
</dbReference>
<comment type="caution">
    <text evidence="14">The sequence shown here is derived from an EMBL/GenBank/DDBJ whole genome shotgun (WGS) entry which is preliminary data.</text>
</comment>
<organism evidence="14 15">
    <name type="scientific">Saccharothrix variisporea</name>
    <dbReference type="NCBI Taxonomy" id="543527"/>
    <lineage>
        <taxon>Bacteria</taxon>
        <taxon>Bacillati</taxon>
        <taxon>Actinomycetota</taxon>
        <taxon>Actinomycetes</taxon>
        <taxon>Pseudonocardiales</taxon>
        <taxon>Pseudonocardiaceae</taxon>
        <taxon>Saccharothrix</taxon>
    </lineage>
</organism>
<evidence type="ECO:0000259" key="12">
    <source>
        <dbReference type="PROSITE" id="PS50109"/>
    </source>
</evidence>
<dbReference type="InterPro" id="IPR036890">
    <property type="entry name" value="HATPase_C_sf"/>
</dbReference>
<accession>A0A495XHD2</accession>
<comment type="subcellular location">
    <subcellularLocation>
        <location evidence="2">Cell membrane</location>
    </subcellularLocation>
</comment>
<dbReference type="InterPro" id="IPR005467">
    <property type="entry name" value="His_kinase_dom"/>
</dbReference>
<evidence type="ECO:0000256" key="4">
    <source>
        <dbReference type="ARBA" id="ARBA00022553"/>
    </source>
</evidence>
<dbReference type="EC" id="2.7.13.3" evidence="3"/>
<evidence type="ECO:0000256" key="6">
    <source>
        <dbReference type="ARBA" id="ARBA00022692"/>
    </source>
</evidence>
<dbReference type="PRINTS" id="PR00344">
    <property type="entry name" value="BCTRLSENSOR"/>
</dbReference>
<evidence type="ECO:0000313" key="15">
    <source>
        <dbReference type="Proteomes" id="UP000272729"/>
    </source>
</evidence>
<evidence type="ECO:0000256" key="8">
    <source>
        <dbReference type="ARBA" id="ARBA00022989"/>
    </source>
</evidence>
<dbReference type="InterPro" id="IPR003660">
    <property type="entry name" value="HAMP_dom"/>
</dbReference>
<keyword evidence="5" id="KW-0808">Transferase</keyword>
<dbReference type="Proteomes" id="UP000272729">
    <property type="component" value="Unassembled WGS sequence"/>
</dbReference>
<evidence type="ECO:0000256" key="10">
    <source>
        <dbReference type="ARBA" id="ARBA00023136"/>
    </source>
</evidence>
<protein>
    <recommendedName>
        <fullName evidence="3">histidine kinase</fullName>
        <ecNumber evidence="3">2.7.13.3</ecNumber>
    </recommendedName>
</protein>
<dbReference type="InterPro" id="IPR003661">
    <property type="entry name" value="HisK_dim/P_dom"/>
</dbReference>
<feature type="transmembrane region" description="Helical" evidence="11">
    <location>
        <begin position="77"/>
        <end position="100"/>
    </location>
</feature>
<evidence type="ECO:0000256" key="2">
    <source>
        <dbReference type="ARBA" id="ARBA00004236"/>
    </source>
</evidence>
<evidence type="ECO:0000259" key="13">
    <source>
        <dbReference type="PROSITE" id="PS50885"/>
    </source>
</evidence>
<evidence type="ECO:0000256" key="7">
    <source>
        <dbReference type="ARBA" id="ARBA00022777"/>
    </source>
</evidence>
<dbReference type="PANTHER" id="PTHR45436:SF5">
    <property type="entry name" value="SENSOR HISTIDINE KINASE TRCS"/>
    <property type="match status" value="1"/>
</dbReference>
<dbReference type="InterPro" id="IPR036097">
    <property type="entry name" value="HisK_dim/P_sf"/>
</dbReference>
<dbReference type="Pfam" id="PF02518">
    <property type="entry name" value="HATPase_c"/>
    <property type="match status" value="1"/>
</dbReference>
<dbReference type="GO" id="GO:0000155">
    <property type="term" value="F:phosphorelay sensor kinase activity"/>
    <property type="evidence" value="ECO:0007669"/>
    <property type="project" value="InterPro"/>
</dbReference>
<evidence type="ECO:0000256" key="11">
    <source>
        <dbReference type="SAM" id="Phobius"/>
    </source>
</evidence>
<dbReference type="CDD" id="cd00082">
    <property type="entry name" value="HisKA"/>
    <property type="match status" value="1"/>
</dbReference>
<feature type="domain" description="Histidine kinase" evidence="12">
    <location>
        <begin position="162"/>
        <end position="366"/>
    </location>
</feature>
<keyword evidence="9" id="KW-0902">Two-component regulatory system</keyword>
<dbReference type="Pfam" id="PF00672">
    <property type="entry name" value="HAMP"/>
    <property type="match status" value="1"/>
</dbReference>
<dbReference type="OrthoDB" id="9786919at2"/>
<dbReference type="Gene3D" id="3.30.565.10">
    <property type="entry name" value="Histidine kinase-like ATPase, C-terminal domain"/>
    <property type="match status" value="1"/>
</dbReference>
<keyword evidence="4" id="KW-0597">Phosphoprotein</keyword>
<gene>
    <name evidence="14" type="ORF">DFJ66_4275</name>
</gene>
<dbReference type="InterPro" id="IPR050428">
    <property type="entry name" value="TCS_sensor_his_kinase"/>
</dbReference>
<dbReference type="SUPFAM" id="SSF158472">
    <property type="entry name" value="HAMP domain-like"/>
    <property type="match status" value="1"/>
</dbReference>
<dbReference type="GO" id="GO:0005886">
    <property type="term" value="C:plasma membrane"/>
    <property type="evidence" value="ECO:0007669"/>
    <property type="project" value="UniProtKB-SubCell"/>
</dbReference>
<proteinExistence type="predicted"/>
<keyword evidence="10 11" id="KW-0472">Membrane</keyword>
<keyword evidence="8 11" id="KW-1133">Transmembrane helix</keyword>
<evidence type="ECO:0000256" key="1">
    <source>
        <dbReference type="ARBA" id="ARBA00000085"/>
    </source>
</evidence>
<dbReference type="PROSITE" id="PS50885">
    <property type="entry name" value="HAMP"/>
    <property type="match status" value="1"/>
</dbReference>
<comment type="catalytic activity">
    <reaction evidence="1">
        <text>ATP + protein L-histidine = ADP + protein N-phospho-L-histidine.</text>
        <dbReference type="EC" id="2.7.13.3"/>
    </reaction>
</comment>
<keyword evidence="7 14" id="KW-0418">Kinase</keyword>
<dbReference type="SUPFAM" id="SSF55874">
    <property type="entry name" value="ATPase domain of HSP90 chaperone/DNA topoisomerase II/histidine kinase"/>
    <property type="match status" value="1"/>
</dbReference>
<dbReference type="Pfam" id="PF00512">
    <property type="entry name" value="HisKA"/>
    <property type="match status" value="1"/>
</dbReference>
<dbReference type="AlphaFoldDB" id="A0A495XHD2"/>
<dbReference type="EMBL" id="RBXR01000001">
    <property type="protein sequence ID" value="RKT70998.1"/>
    <property type="molecule type" value="Genomic_DNA"/>
</dbReference>
<dbReference type="SMART" id="SM00387">
    <property type="entry name" value="HATPase_c"/>
    <property type="match status" value="1"/>
</dbReference>
<dbReference type="PANTHER" id="PTHR45436">
    <property type="entry name" value="SENSOR HISTIDINE KINASE YKOH"/>
    <property type="match status" value="1"/>
</dbReference>
<dbReference type="CDD" id="cd06225">
    <property type="entry name" value="HAMP"/>
    <property type="match status" value="1"/>
</dbReference>
<sequence>MRTLRLSVRARLTAWYGGFFLLAGVVLVALNYVLVSAQLPQVDSFAIAVGGPPLGPADQTQVVTTLEDYRSEALNTLLLQSGVGLVVTTALAGLVGWVLASRVLEPLQAITATAHRLEVEDLGRRINLDGPDDELKELADTFDGMLDRLATAFDSQKRFVANASHELRTPLAIQRTLIEVALADEHASDDVKRLGGHLLATNVRSERLIDGLLLLARSDRGLGRREPVELDHLVEDALYTFRHEPQDISLVAEPVAVLGDAVLLTHLVTNLLRNACTHNHQDGNVAVTVRGTNPVLVVANTGAVIPADAVPGLFEPFRRLADTRGGGAGLGLSIVRSIALAHQGNVTAYPIDGGGLCVEVNLPVTDVRSTATYGKIT</sequence>
<dbReference type="InterPro" id="IPR004358">
    <property type="entry name" value="Sig_transdc_His_kin-like_C"/>
</dbReference>
<keyword evidence="6 11" id="KW-0812">Transmembrane</keyword>
<name>A0A495XHD2_9PSEU</name>
<evidence type="ECO:0000313" key="14">
    <source>
        <dbReference type="EMBL" id="RKT70998.1"/>
    </source>
</evidence>
<dbReference type="PROSITE" id="PS50109">
    <property type="entry name" value="HIS_KIN"/>
    <property type="match status" value="1"/>
</dbReference>